<proteinExistence type="predicted"/>
<gene>
    <name evidence="3" type="ORF">WJX81_007381</name>
</gene>
<feature type="compositionally biased region" description="Gly residues" evidence="1">
    <location>
        <begin position="103"/>
        <end position="112"/>
    </location>
</feature>
<protein>
    <submittedName>
        <fullName evidence="3">Uncharacterized protein</fullName>
    </submittedName>
</protein>
<dbReference type="PANTHER" id="PTHR37768:SF2">
    <property type="entry name" value="OS06G0694800 PROTEIN"/>
    <property type="match status" value="1"/>
</dbReference>
<evidence type="ECO:0000313" key="4">
    <source>
        <dbReference type="Proteomes" id="UP001445335"/>
    </source>
</evidence>
<keyword evidence="2" id="KW-0812">Transmembrane</keyword>
<evidence type="ECO:0000313" key="3">
    <source>
        <dbReference type="EMBL" id="KAK9845976.1"/>
    </source>
</evidence>
<accession>A0AAW1SI80</accession>
<organism evidence="3 4">
    <name type="scientific">Elliptochloris bilobata</name>
    <dbReference type="NCBI Taxonomy" id="381761"/>
    <lineage>
        <taxon>Eukaryota</taxon>
        <taxon>Viridiplantae</taxon>
        <taxon>Chlorophyta</taxon>
        <taxon>core chlorophytes</taxon>
        <taxon>Trebouxiophyceae</taxon>
        <taxon>Trebouxiophyceae incertae sedis</taxon>
        <taxon>Elliptochloris clade</taxon>
        <taxon>Elliptochloris</taxon>
    </lineage>
</organism>
<keyword evidence="2" id="KW-0472">Membrane</keyword>
<dbReference type="PANTHER" id="PTHR37768">
    <property type="entry name" value="OS06G0694800 PROTEIN"/>
    <property type="match status" value="1"/>
</dbReference>
<reference evidence="3 4" key="1">
    <citation type="journal article" date="2024" name="Nat. Commun.">
        <title>Phylogenomics reveals the evolutionary origins of lichenization in chlorophyte algae.</title>
        <authorList>
            <person name="Puginier C."/>
            <person name="Libourel C."/>
            <person name="Otte J."/>
            <person name="Skaloud P."/>
            <person name="Haon M."/>
            <person name="Grisel S."/>
            <person name="Petersen M."/>
            <person name="Berrin J.G."/>
            <person name="Delaux P.M."/>
            <person name="Dal Grande F."/>
            <person name="Keller J."/>
        </authorList>
    </citation>
    <scope>NUCLEOTIDE SEQUENCE [LARGE SCALE GENOMIC DNA]</scope>
    <source>
        <strain evidence="3 4">SAG 245.80</strain>
    </source>
</reference>
<feature type="compositionally biased region" description="Low complexity" evidence="1">
    <location>
        <begin position="88"/>
        <end position="102"/>
    </location>
</feature>
<feature type="transmembrane region" description="Helical" evidence="2">
    <location>
        <begin position="54"/>
        <end position="72"/>
    </location>
</feature>
<dbReference type="Proteomes" id="UP001445335">
    <property type="component" value="Unassembled WGS sequence"/>
</dbReference>
<comment type="caution">
    <text evidence="3">The sequence shown here is derived from an EMBL/GenBank/DDBJ whole genome shotgun (WGS) entry which is preliminary data.</text>
</comment>
<dbReference type="AlphaFoldDB" id="A0AAW1SI80"/>
<keyword evidence="2" id="KW-1133">Transmembrane helix</keyword>
<dbReference type="EMBL" id="JALJOU010000002">
    <property type="protein sequence ID" value="KAK9845976.1"/>
    <property type="molecule type" value="Genomic_DNA"/>
</dbReference>
<name>A0AAW1SI80_9CHLO</name>
<evidence type="ECO:0000256" key="1">
    <source>
        <dbReference type="SAM" id="MobiDB-lite"/>
    </source>
</evidence>
<keyword evidence="4" id="KW-1185">Reference proteome</keyword>
<feature type="region of interest" description="Disordered" evidence="1">
    <location>
        <begin position="88"/>
        <end position="112"/>
    </location>
</feature>
<evidence type="ECO:0000256" key="2">
    <source>
        <dbReference type="SAM" id="Phobius"/>
    </source>
</evidence>
<sequence length="190" mass="19367">MAFNVLTQKMSVLTPGAPALRVSLPSRHMRARAPFTVCSAAKRTEDDRSIASKLAVPFTGALAAAMLLGAAVPQDALAARSGGRVGGSSFRSSAPSRSMAPQSGGGGGGGGGGGATVRNYNYYGGPSYSPPLIGGYGYGGYGGGLFAPSFALPVFGFGGFFNFIFFMFAVSAVLGVARSLLSRRNDDFDD</sequence>
<feature type="transmembrane region" description="Helical" evidence="2">
    <location>
        <begin position="150"/>
        <end position="177"/>
    </location>
</feature>